<sequence length="117" mass="12483">MAIKRFEKDGAIRRARKVRARVKASGKLRLSIFRSARHVYAQVIDDANGTTLATASSLDASVKSGGNKAGAEEVGKLIAERALKAGVEIVAFDRGRFAYHGRVQALAEGARAGGLKF</sequence>
<keyword evidence="4 7" id="KW-0689">Ribosomal protein</keyword>
<comment type="similarity">
    <text evidence="1 7">Belongs to the universal ribosomal protein uL18 family.</text>
</comment>
<evidence type="ECO:0000256" key="4">
    <source>
        <dbReference type="ARBA" id="ARBA00022980"/>
    </source>
</evidence>
<protein>
    <recommendedName>
        <fullName evidence="6 7">Large ribosomal subunit protein uL18</fullName>
    </recommendedName>
</protein>
<evidence type="ECO:0000256" key="7">
    <source>
        <dbReference type="HAMAP-Rule" id="MF_01337"/>
    </source>
</evidence>
<keyword evidence="3 7" id="KW-0694">RNA-binding</keyword>
<dbReference type="OrthoDB" id="5294895at2"/>
<dbReference type="GO" id="GO:0003735">
    <property type="term" value="F:structural constituent of ribosome"/>
    <property type="evidence" value="ECO:0007669"/>
    <property type="project" value="InterPro"/>
</dbReference>
<gene>
    <name evidence="7" type="primary">rplR</name>
    <name evidence="8" type="ORF">MMIC_P2374</name>
</gene>
<organism evidence="8 9">
    <name type="scientific">Mariprofundus micogutta</name>
    <dbReference type="NCBI Taxonomy" id="1921010"/>
    <lineage>
        <taxon>Bacteria</taxon>
        <taxon>Pseudomonadati</taxon>
        <taxon>Pseudomonadota</taxon>
        <taxon>Candidatius Mariprofundia</taxon>
        <taxon>Mariprofundales</taxon>
        <taxon>Mariprofundaceae</taxon>
        <taxon>Mariprofundus</taxon>
    </lineage>
</organism>
<evidence type="ECO:0000256" key="1">
    <source>
        <dbReference type="ARBA" id="ARBA00007116"/>
    </source>
</evidence>
<evidence type="ECO:0000256" key="6">
    <source>
        <dbReference type="ARBA" id="ARBA00035197"/>
    </source>
</evidence>
<dbReference type="InterPro" id="IPR005484">
    <property type="entry name" value="Ribosomal_uL18_bac/plant/anim"/>
</dbReference>
<dbReference type="NCBIfam" id="TIGR00060">
    <property type="entry name" value="L18_bact"/>
    <property type="match status" value="1"/>
</dbReference>
<keyword evidence="5 7" id="KW-0687">Ribonucleoprotein</keyword>
<dbReference type="SUPFAM" id="SSF53137">
    <property type="entry name" value="Translational machinery components"/>
    <property type="match status" value="1"/>
</dbReference>
<dbReference type="EMBL" id="BDFD01000030">
    <property type="protein sequence ID" value="GAV21390.1"/>
    <property type="molecule type" value="Genomic_DNA"/>
</dbReference>
<dbReference type="Gene3D" id="3.30.420.100">
    <property type="match status" value="1"/>
</dbReference>
<evidence type="ECO:0000256" key="3">
    <source>
        <dbReference type="ARBA" id="ARBA00022884"/>
    </source>
</evidence>
<dbReference type="InterPro" id="IPR004389">
    <property type="entry name" value="Ribosomal_uL18_bac-type"/>
</dbReference>
<dbReference type="FunFam" id="3.30.420.100:FF:000001">
    <property type="entry name" value="50S ribosomal protein L18"/>
    <property type="match status" value="1"/>
</dbReference>
<dbReference type="STRING" id="1921010.MMIC_P2374"/>
<comment type="subunit">
    <text evidence="7">Part of the 50S ribosomal subunit; part of the 5S rRNA/L5/L18/L25 subcomplex. Contacts the 5S and 23S rRNAs.</text>
</comment>
<dbReference type="HAMAP" id="MF_01337_B">
    <property type="entry name" value="Ribosomal_uL18_B"/>
    <property type="match status" value="1"/>
</dbReference>
<evidence type="ECO:0000313" key="9">
    <source>
        <dbReference type="Proteomes" id="UP000231632"/>
    </source>
</evidence>
<dbReference type="Proteomes" id="UP000231632">
    <property type="component" value="Unassembled WGS sequence"/>
</dbReference>
<comment type="caution">
    <text evidence="8">The sequence shown here is derived from an EMBL/GenBank/DDBJ whole genome shotgun (WGS) entry which is preliminary data.</text>
</comment>
<dbReference type="GO" id="GO:0006412">
    <property type="term" value="P:translation"/>
    <property type="evidence" value="ECO:0007669"/>
    <property type="project" value="UniProtKB-UniRule"/>
</dbReference>
<evidence type="ECO:0000256" key="5">
    <source>
        <dbReference type="ARBA" id="ARBA00023274"/>
    </source>
</evidence>
<dbReference type="RefSeq" id="WP_072660684.1">
    <property type="nucleotide sequence ID" value="NZ_BDFD01000030.1"/>
</dbReference>
<proteinExistence type="inferred from homology"/>
<name>A0A1L8CR48_9PROT</name>
<accession>A0A1L8CR48</accession>
<dbReference type="CDD" id="cd00432">
    <property type="entry name" value="Ribosomal_L18_L5e"/>
    <property type="match status" value="1"/>
</dbReference>
<reference evidence="8 9" key="1">
    <citation type="journal article" date="2017" name="Arch. Microbiol.">
        <title>Mariprofundus micogutta sp. nov., a novel iron-oxidizing zetaproteobacterium isolated from a deep-sea hydrothermal field at the Bayonnaise knoll of the Izu-Ogasawara arc, and a description of Mariprofundales ord. nov. and Zetaproteobacteria classis nov.</title>
        <authorList>
            <person name="Makita H."/>
            <person name="Tanaka E."/>
            <person name="Mitsunobu S."/>
            <person name="Miyazaki M."/>
            <person name="Nunoura T."/>
            <person name="Uematsu K."/>
            <person name="Takaki Y."/>
            <person name="Nishi S."/>
            <person name="Shimamura S."/>
            <person name="Takai K."/>
        </authorList>
    </citation>
    <scope>NUCLEOTIDE SEQUENCE [LARGE SCALE GENOMIC DNA]</scope>
    <source>
        <strain evidence="8 9">ET2</strain>
    </source>
</reference>
<dbReference type="Pfam" id="PF00861">
    <property type="entry name" value="Ribosomal_L18p"/>
    <property type="match status" value="1"/>
</dbReference>
<evidence type="ECO:0000256" key="2">
    <source>
        <dbReference type="ARBA" id="ARBA00022730"/>
    </source>
</evidence>
<dbReference type="InterPro" id="IPR057268">
    <property type="entry name" value="Ribosomal_L18"/>
</dbReference>
<dbReference type="GO" id="GO:0022625">
    <property type="term" value="C:cytosolic large ribosomal subunit"/>
    <property type="evidence" value="ECO:0007669"/>
    <property type="project" value="TreeGrafter"/>
</dbReference>
<comment type="function">
    <text evidence="7">This is one of the proteins that bind and probably mediate the attachment of the 5S RNA into the large ribosomal subunit, where it forms part of the central protuberance.</text>
</comment>
<dbReference type="GO" id="GO:0008097">
    <property type="term" value="F:5S rRNA binding"/>
    <property type="evidence" value="ECO:0007669"/>
    <property type="project" value="TreeGrafter"/>
</dbReference>
<dbReference type="PANTHER" id="PTHR12899">
    <property type="entry name" value="39S RIBOSOMAL PROTEIN L18, MITOCHONDRIAL"/>
    <property type="match status" value="1"/>
</dbReference>
<evidence type="ECO:0000313" key="8">
    <source>
        <dbReference type="EMBL" id="GAV21390.1"/>
    </source>
</evidence>
<dbReference type="AlphaFoldDB" id="A0A1L8CR48"/>
<keyword evidence="2 7" id="KW-0699">rRNA-binding</keyword>
<keyword evidence="9" id="KW-1185">Reference proteome</keyword>
<dbReference type="PANTHER" id="PTHR12899:SF3">
    <property type="entry name" value="LARGE RIBOSOMAL SUBUNIT PROTEIN UL18M"/>
    <property type="match status" value="1"/>
</dbReference>